<dbReference type="FunFam" id="1.10.555.10:FF:000005">
    <property type="entry name" value="Chimaerin"/>
    <property type="match status" value="1"/>
</dbReference>
<evidence type="ECO:0000313" key="16">
    <source>
        <dbReference type="EMBL" id="CAD7621874.1"/>
    </source>
</evidence>
<dbReference type="SUPFAM" id="SSF47473">
    <property type="entry name" value="EF-hand"/>
    <property type="match status" value="1"/>
</dbReference>
<dbReference type="Proteomes" id="UP000759131">
    <property type="component" value="Unassembled WGS sequence"/>
</dbReference>
<accession>A0A7R9PV74</accession>
<feature type="domain" description="Rho-GAP" evidence="15">
    <location>
        <begin position="464"/>
        <end position="655"/>
    </location>
</feature>
<dbReference type="InterPro" id="IPR000980">
    <property type="entry name" value="SH2"/>
</dbReference>
<evidence type="ECO:0000256" key="4">
    <source>
        <dbReference type="ARBA" id="ARBA00022737"/>
    </source>
</evidence>
<dbReference type="GO" id="GO:0016020">
    <property type="term" value="C:membrane"/>
    <property type="evidence" value="ECO:0007669"/>
    <property type="project" value="UniProtKB-SubCell"/>
</dbReference>
<keyword evidence="7 12" id="KW-0727">SH2 domain</keyword>
<evidence type="ECO:0000256" key="5">
    <source>
        <dbReference type="ARBA" id="ARBA00022771"/>
    </source>
</evidence>
<protein>
    <recommendedName>
        <fullName evidence="9">Beta-chimaerin</fullName>
    </recommendedName>
    <alternativeName>
        <fullName evidence="10">Beta-chimerin</fullName>
    </alternativeName>
    <alternativeName>
        <fullName evidence="11">Rho GTPase-activating protein 3</fullName>
    </alternativeName>
</protein>
<evidence type="ECO:0000256" key="10">
    <source>
        <dbReference type="ARBA" id="ARBA00076015"/>
    </source>
</evidence>
<dbReference type="PROSITE" id="PS50238">
    <property type="entry name" value="RHOGAP"/>
    <property type="match status" value="1"/>
</dbReference>
<reference evidence="16" key="1">
    <citation type="submission" date="2020-11" db="EMBL/GenBank/DDBJ databases">
        <authorList>
            <person name="Tran Van P."/>
        </authorList>
    </citation>
    <scope>NUCLEOTIDE SEQUENCE</scope>
</reference>
<dbReference type="EMBL" id="OC855373">
    <property type="protein sequence ID" value="CAD7621874.1"/>
    <property type="molecule type" value="Genomic_DNA"/>
</dbReference>
<dbReference type="InterPro" id="IPR046349">
    <property type="entry name" value="C1-like_sf"/>
</dbReference>
<sequence>MADLKPPEVEKARLHFDIYDFEGEAKVDYVNLGDILRSLDLRPTLAMIEKSGGTKKKGEKLNDPEVEEILKTCAGQEDEDGFIKYEEFLPIYSQIKKEKEVGAFEDFMEGLKVYDKAENGTMLAGELAHVLLSLGEKLNDPEVEEILKTCAGQEDEDGFIKYEALTTPLDPMAAHMALERPKPNYYRQEIRYQLNQRDQTETTSNDLHIWKHYLYELQQKAPTPKRVLCHRDVSHKPPHYGREFHGVLSREEAERMLTEEGEDGRYLVRESLRNRGQMTLSLRFNGITKNFRLYYSGQHFVGDKRFDTIHDLVADGLITLFMELHAKEYIENISNGCTYEESPYMTLYKKKNKKSQQSKAKGKASDAMQLKRLSTYEEENDADSSYGTDSASIDVQQFEKVHNFKTHNFMGSPWCDFCGNFIWGIIGQGVKCEDCGFGAHRKCSEKVPNDCSPDLRHIRRIFGVDLTTFVKASNNVRPFVVDLCVKEVERRGMNVEGLYRVSGSADEIEALKCRFESDWEQTELYFKSFEDIHVITGVLKLYFRSLPIPLITFDSYPKFISAIKKSNCEQRLSAMKEAVNGLPPANYQTLKFFVSHLYKVTTYEGKNLMSAKNLSLIFGQTLLHTPNIPMLFQVNCWQNESDVIETLIVFHSKLFHK</sequence>
<evidence type="ECO:0000259" key="15">
    <source>
        <dbReference type="PROSITE" id="PS50238"/>
    </source>
</evidence>
<dbReference type="GO" id="GO:0008270">
    <property type="term" value="F:zinc ion binding"/>
    <property type="evidence" value="ECO:0007669"/>
    <property type="project" value="UniProtKB-KW"/>
</dbReference>
<dbReference type="SMART" id="SM00109">
    <property type="entry name" value="C1"/>
    <property type="match status" value="1"/>
</dbReference>
<dbReference type="GO" id="GO:0043226">
    <property type="term" value="C:organelle"/>
    <property type="evidence" value="ECO:0007669"/>
    <property type="project" value="UniProtKB-ARBA"/>
</dbReference>
<dbReference type="CDD" id="cd20806">
    <property type="entry name" value="C1_CHN"/>
    <property type="match status" value="1"/>
</dbReference>
<evidence type="ECO:0000256" key="12">
    <source>
        <dbReference type="PROSITE-ProRule" id="PRU00191"/>
    </source>
</evidence>
<dbReference type="Pfam" id="PF00017">
    <property type="entry name" value="SH2"/>
    <property type="match status" value="1"/>
</dbReference>
<evidence type="ECO:0000256" key="6">
    <source>
        <dbReference type="ARBA" id="ARBA00022833"/>
    </source>
</evidence>
<dbReference type="FunFam" id="3.30.505.10:FF:000019">
    <property type="entry name" value="Chimaerin"/>
    <property type="match status" value="1"/>
</dbReference>
<keyword evidence="2" id="KW-0343">GTPase activation</keyword>
<dbReference type="SUPFAM" id="SSF57889">
    <property type="entry name" value="Cysteine-rich domain"/>
    <property type="match status" value="1"/>
</dbReference>
<dbReference type="SUPFAM" id="SSF55550">
    <property type="entry name" value="SH2 domain"/>
    <property type="match status" value="1"/>
</dbReference>
<name>A0A7R9PV74_9ACAR</name>
<proteinExistence type="predicted"/>
<organism evidence="16">
    <name type="scientific">Medioppia subpectinata</name>
    <dbReference type="NCBI Taxonomy" id="1979941"/>
    <lineage>
        <taxon>Eukaryota</taxon>
        <taxon>Metazoa</taxon>
        <taxon>Ecdysozoa</taxon>
        <taxon>Arthropoda</taxon>
        <taxon>Chelicerata</taxon>
        <taxon>Arachnida</taxon>
        <taxon>Acari</taxon>
        <taxon>Acariformes</taxon>
        <taxon>Sarcoptiformes</taxon>
        <taxon>Oribatida</taxon>
        <taxon>Brachypylina</taxon>
        <taxon>Oppioidea</taxon>
        <taxon>Oppiidae</taxon>
        <taxon>Medioppia</taxon>
    </lineage>
</organism>
<keyword evidence="17" id="KW-1185">Reference proteome</keyword>
<dbReference type="PROSITE" id="PS00479">
    <property type="entry name" value="ZF_DAG_PE_1"/>
    <property type="match status" value="1"/>
</dbReference>
<evidence type="ECO:0000313" key="17">
    <source>
        <dbReference type="Proteomes" id="UP000759131"/>
    </source>
</evidence>
<evidence type="ECO:0000256" key="7">
    <source>
        <dbReference type="ARBA" id="ARBA00022999"/>
    </source>
</evidence>
<dbReference type="Gene3D" id="3.30.60.20">
    <property type="match status" value="1"/>
</dbReference>
<dbReference type="PROSITE" id="PS50001">
    <property type="entry name" value="SH2"/>
    <property type="match status" value="1"/>
</dbReference>
<dbReference type="FunFam" id="3.30.60.20:FF:000025">
    <property type="entry name" value="Chimaerin"/>
    <property type="match status" value="1"/>
</dbReference>
<keyword evidence="4" id="KW-0677">Repeat</keyword>
<keyword evidence="8" id="KW-0472">Membrane</keyword>
<dbReference type="SUPFAM" id="SSF48350">
    <property type="entry name" value="GTPase activation domain, GAP"/>
    <property type="match status" value="1"/>
</dbReference>
<dbReference type="InterPro" id="IPR051854">
    <property type="entry name" value="Rho-type_GAP"/>
</dbReference>
<dbReference type="EMBL" id="CAJPIZ010000798">
    <property type="protein sequence ID" value="CAG2102304.1"/>
    <property type="molecule type" value="Genomic_DNA"/>
</dbReference>
<dbReference type="Pfam" id="PF00130">
    <property type="entry name" value="C1_1"/>
    <property type="match status" value="1"/>
</dbReference>
<evidence type="ECO:0000256" key="3">
    <source>
        <dbReference type="ARBA" id="ARBA00022723"/>
    </source>
</evidence>
<dbReference type="GO" id="GO:0005096">
    <property type="term" value="F:GTPase activator activity"/>
    <property type="evidence" value="ECO:0007669"/>
    <property type="project" value="UniProtKB-KW"/>
</dbReference>
<dbReference type="GO" id="GO:0007165">
    <property type="term" value="P:signal transduction"/>
    <property type="evidence" value="ECO:0007669"/>
    <property type="project" value="InterPro"/>
</dbReference>
<dbReference type="InterPro" id="IPR002219">
    <property type="entry name" value="PKC_DAG/PE"/>
</dbReference>
<evidence type="ECO:0000259" key="14">
    <source>
        <dbReference type="PROSITE" id="PS50081"/>
    </source>
</evidence>
<dbReference type="Gene3D" id="3.30.505.10">
    <property type="entry name" value="SH2 domain"/>
    <property type="match status" value="1"/>
</dbReference>
<dbReference type="InterPro" id="IPR020454">
    <property type="entry name" value="DAG/PE-bd"/>
</dbReference>
<keyword evidence="3" id="KW-0479">Metal-binding</keyword>
<dbReference type="FunFam" id="1.10.238.10:FF:000178">
    <property type="entry name" value="Calmodulin-2 A"/>
    <property type="match status" value="1"/>
</dbReference>
<dbReference type="SMART" id="SM00324">
    <property type="entry name" value="RhoGAP"/>
    <property type="match status" value="1"/>
</dbReference>
<feature type="domain" description="SH2" evidence="13">
    <location>
        <begin position="243"/>
        <end position="313"/>
    </location>
</feature>
<evidence type="ECO:0000256" key="9">
    <source>
        <dbReference type="ARBA" id="ARBA00073081"/>
    </source>
</evidence>
<dbReference type="Gene3D" id="1.10.555.10">
    <property type="entry name" value="Rho GTPase activation protein"/>
    <property type="match status" value="1"/>
</dbReference>
<dbReference type="InterPro" id="IPR036860">
    <property type="entry name" value="SH2_dom_sf"/>
</dbReference>
<dbReference type="InterPro" id="IPR000198">
    <property type="entry name" value="RhoGAP_dom"/>
</dbReference>
<comment type="subcellular location">
    <subcellularLocation>
        <location evidence="1">Membrane</location>
        <topology evidence="1">Peripheral membrane protein</topology>
    </subcellularLocation>
</comment>
<evidence type="ECO:0000256" key="11">
    <source>
        <dbReference type="ARBA" id="ARBA00077047"/>
    </source>
</evidence>
<dbReference type="PROSITE" id="PS50081">
    <property type="entry name" value="ZF_DAG_PE_2"/>
    <property type="match status" value="1"/>
</dbReference>
<evidence type="ECO:0000256" key="2">
    <source>
        <dbReference type="ARBA" id="ARBA00022468"/>
    </source>
</evidence>
<keyword evidence="6" id="KW-0862">Zinc</keyword>
<dbReference type="SMART" id="SM00252">
    <property type="entry name" value="SH2"/>
    <property type="match status" value="1"/>
</dbReference>
<dbReference type="PANTHER" id="PTHR46075:SF2">
    <property type="entry name" value="RHO GTPASE ACTIVATING PROTEIN AT 5A, ISOFORM A"/>
    <property type="match status" value="1"/>
</dbReference>
<dbReference type="Gene3D" id="1.10.238.10">
    <property type="entry name" value="EF-hand"/>
    <property type="match status" value="2"/>
</dbReference>
<dbReference type="AlphaFoldDB" id="A0A7R9PV74"/>
<dbReference type="InterPro" id="IPR011992">
    <property type="entry name" value="EF-hand-dom_pair"/>
</dbReference>
<feature type="domain" description="Phorbol-ester/DAG-type" evidence="14">
    <location>
        <begin position="401"/>
        <end position="451"/>
    </location>
</feature>
<dbReference type="InterPro" id="IPR008936">
    <property type="entry name" value="Rho_GTPase_activation_prot"/>
</dbReference>
<evidence type="ECO:0000256" key="1">
    <source>
        <dbReference type="ARBA" id="ARBA00004170"/>
    </source>
</evidence>
<evidence type="ECO:0000256" key="8">
    <source>
        <dbReference type="ARBA" id="ARBA00023136"/>
    </source>
</evidence>
<dbReference type="PANTHER" id="PTHR46075">
    <property type="entry name" value="CHIMERIN FAMILY MEMBER"/>
    <property type="match status" value="1"/>
</dbReference>
<dbReference type="OrthoDB" id="3196451at2759"/>
<dbReference type="PRINTS" id="PR00008">
    <property type="entry name" value="DAGPEDOMAIN"/>
</dbReference>
<gene>
    <name evidence="16" type="ORF">OSB1V03_LOCUS2344</name>
</gene>
<dbReference type="Pfam" id="PF00620">
    <property type="entry name" value="RhoGAP"/>
    <property type="match status" value="1"/>
</dbReference>
<keyword evidence="5" id="KW-0863">Zinc-finger</keyword>
<evidence type="ECO:0000259" key="13">
    <source>
        <dbReference type="PROSITE" id="PS50001"/>
    </source>
</evidence>